<evidence type="ECO:0000313" key="2">
    <source>
        <dbReference type="EMBL" id="ORW89783.1"/>
    </source>
</evidence>
<dbReference type="RefSeq" id="WP_085673457.1">
    <property type="nucleotide sequence ID" value="NZ_LQPW01000167.1"/>
</dbReference>
<dbReference type="Gene3D" id="3.30.559.10">
    <property type="entry name" value="Chloramphenicol acetyltransferase-like domain"/>
    <property type="match status" value="1"/>
</dbReference>
<dbReference type="InterPro" id="IPR023213">
    <property type="entry name" value="CAT-like_dom_sf"/>
</dbReference>
<comment type="caution">
    <text evidence="2">The sequence shown here is derived from an EMBL/GenBank/DDBJ whole genome shotgun (WGS) entry which is preliminary data.</text>
</comment>
<evidence type="ECO:0000256" key="1">
    <source>
        <dbReference type="SAM" id="Phobius"/>
    </source>
</evidence>
<dbReference type="OrthoDB" id="8183309at2"/>
<dbReference type="AlphaFoldDB" id="A0A1X2DNQ9"/>
<keyword evidence="3" id="KW-1185">Reference proteome</keyword>
<dbReference type="SUPFAM" id="SSF52777">
    <property type="entry name" value="CoA-dependent acyltransferases"/>
    <property type="match status" value="1"/>
</dbReference>
<organism evidence="2 3">
    <name type="scientific">Mycobacterium szulgai</name>
    <dbReference type="NCBI Taxonomy" id="1787"/>
    <lineage>
        <taxon>Bacteria</taxon>
        <taxon>Bacillati</taxon>
        <taxon>Actinomycetota</taxon>
        <taxon>Actinomycetes</taxon>
        <taxon>Mycobacteriales</taxon>
        <taxon>Mycobacteriaceae</taxon>
        <taxon>Mycobacterium</taxon>
    </lineage>
</organism>
<evidence type="ECO:0000313" key="3">
    <source>
        <dbReference type="Proteomes" id="UP000193317"/>
    </source>
</evidence>
<keyword evidence="1" id="KW-1133">Transmembrane helix</keyword>
<dbReference type="EMBL" id="LQPW01000167">
    <property type="protein sequence ID" value="ORW89783.1"/>
    <property type="molecule type" value="Genomic_DNA"/>
</dbReference>
<feature type="transmembrane region" description="Helical" evidence="1">
    <location>
        <begin position="12"/>
        <end position="31"/>
    </location>
</feature>
<gene>
    <name evidence="2" type="ORF">AWC27_12980</name>
</gene>
<keyword evidence="1" id="KW-0472">Membrane</keyword>
<protein>
    <recommendedName>
        <fullName evidence="4">Diacylglycerol O-acyltransferase</fullName>
    </recommendedName>
</protein>
<name>A0A1X2DNQ9_MYCSZ</name>
<keyword evidence="1" id="KW-0812">Transmembrane</keyword>
<sequence length="444" mass="48709">MDDRLAYPDQAAFLALRALGFATLIQFTWIYDRAIDIDGLVRFQHNLGQGLMGRRVERSPLGFARDRWVLSPAPKNLDIAPKPRRRADFSAWVDERAGVPIDPEHGPSWHLGVLPLEDGGCVVSLVASHVVIDGVGMCLAIADAVEGRTRNLGYRPAGSRTLGRALIEDGWQTLAATPELTRAAVAGVRWAWRNRADLFTSNVATPISSRAAAGDHAVSVPTLIAYLDAEEWDDCARRLGGTSNSLLAGLASRLAVRVGRVSDDETVTLWIPVNERAPDDARGNAWTRAIVKVNATGAARDLSEIRVKIKQALIDQTPSSNEWFALLPLTSMTPKWLYRRLVTMWSSVTDLPIDCSNSGQLDTAVNRPDGTEADYLSVQPIEPGIKKSRLEHMGGQLFLGSMRIHGKICISITAYLVGRRNSKDELRELISRTFAEFNLTAAID</sequence>
<evidence type="ECO:0008006" key="4">
    <source>
        <dbReference type="Google" id="ProtNLM"/>
    </source>
</evidence>
<dbReference type="Proteomes" id="UP000193317">
    <property type="component" value="Unassembled WGS sequence"/>
</dbReference>
<accession>A0A1X2DNQ9</accession>
<reference evidence="2 3" key="1">
    <citation type="submission" date="2016-01" db="EMBL/GenBank/DDBJ databases">
        <title>The new phylogeny of the genus Mycobacterium.</title>
        <authorList>
            <person name="Tarcisio F."/>
            <person name="Conor M."/>
            <person name="Antonella G."/>
            <person name="Elisabetta G."/>
            <person name="Giulia F.S."/>
            <person name="Sara T."/>
            <person name="Anna F."/>
            <person name="Clotilde B."/>
            <person name="Roberto B."/>
            <person name="Veronica D.S."/>
            <person name="Fabio R."/>
            <person name="Monica P."/>
            <person name="Olivier J."/>
            <person name="Enrico T."/>
            <person name="Nicola S."/>
        </authorList>
    </citation>
    <scope>NUCLEOTIDE SEQUENCE [LARGE SCALE GENOMIC DNA]</scope>
    <source>
        <strain evidence="2 3">DSM 44166</strain>
    </source>
</reference>
<proteinExistence type="predicted"/>